<feature type="transmembrane region" description="Helical" evidence="12">
    <location>
        <begin position="52"/>
        <end position="80"/>
    </location>
</feature>
<evidence type="ECO:0000313" key="16">
    <source>
        <dbReference type="Proteomes" id="UP000501058"/>
    </source>
</evidence>
<dbReference type="InterPro" id="IPR003352">
    <property type="entry name" value="PTS_EIIC"/>
</dbReference>
<dbReference type="PANTHER" id="PTHR30009:SF24">
    <property type="entry name" value="PTS SYSTEM, IIBC COMPONENT"/>
    <property type="match status" value="1"/>
</dbReference>
<organism evidence="15 16">
    <name type="scientific">Propioniciclava coleopterorum</name>
    <dbReference type="NCBI Taxonomy" id="2714937"/>
    <lineage>
        <taxon>Bacteria</taxon>
        <taxon>Bacillati</taxon>
        <taxon>Actinomycetota</taxon>
        <taxon>Actinomycetes</taxon>
        <taxon>Propionibacteriales</taxon>
        <taxon>Propionibacteriaceae</taxon>
        <taxon>Propioniciclava</taxon>
    </lineage>
</organism>
<evidence type="ECO:0000256" key="5">
    <source>
        <dbReference type="ARBA" id="ARBA00022679"/>
    </source>
</evidence>
<feature type="transmembrane region" description="Helical" evidence="12">
    <location>
        <begin position="369"/>
        <end position="391"/>
    </location>
</feature>
<sequence>MFKTLQKVGKAFMLPIAILPAAGLLLGIGGALSNPNTVAAFPALGVPALQVVFQIMAAAGSVVFANLPLLLSIGLCIGLAKRDKGTAALAGITGYLVMVGTMEALVTLNNPEGSIDTGVVGSLVIGAVAVWLHNRYYNIQLPAILGFFGGSRFVPIVTAFAAIFVGVAFYFIWPPIQQGMVAAGTAIASWGPIGTFFYGFLMRLSGAVGLHHVIYPMFWYTPLGGTEIVNGVSISGAQKIFFAQLADPNHVGLFTEGTRYFAGRFATMMFGLPGACLAMWQCVPKDRRARYTGLFLSVALTSFVTGITEPIEFMFLFVAPWLYVIHAFLDGVSFFIADVLNINIGNTFSGGVIDFLLFGVLQGEDRTHWLYLIPIGLLWFGLYYVTFRFLITRFKVATPGHLDDTLAAAATDAGQAVKGSDADAAPAEGEGTALEQEADQVLTALGGPDNLEDLDACITRLRVSVKDPAQVDKAALRRIGAADVFEVRGGVQAVFGGKAILYKNIINEKLGIED</sequence>
<keyword evidence="5" id="KW-0808">Transferase</keyword>
<dbReference type="RefSeq" id="WP_166233744.1">
    <property type="nucleotide sequence ID" value="NZ_CP049865.1"/>
</dbReference>
<dbReference type="Pfam" id="PF02378">
    <property type="entry name" value="PTS_EIIC"/>
    <property type="match status" value="1"/>
</dbReference>
<dbReference type="Proteomes" id="UP000501058">
    <property type="component" value="Chromosome"/>
</dbReference>
<name>A0A6G7Y7A7_9ACTN</name>
<feature type="domain" description="PTS EIIC type-1" evidence="14">
    <location>
        <begin position="1"/>
        <end position="403"/>
    </location>
</feature>
<dbReference type="AlphaFoldDB" id="A0A6G7Y7A7"/>
<dbReference type="CDD" id="cd00212">
    <property type="entry name" value="PTS_IIB_glc"/>
    <property type="match status" value="1"/>
</dbReference>
<proteinExistence type="predicted"/>
<feature type="transmembrane region" description="Helical" evidence="12">
    <location>
        <begin position="153"/>
        <end position="173"/>
    </location>
</feature>
<evidence type="ECO:0000259" key="14">
    <source>
        <dbReference type="PROSITE" id="PS51103"/>
    </source>
</evidence>
<keyword evidence="9 12" id="KW-1133">Transmembrane helix</keyword>
<dbReference type="InterPro" id="IPR018113">
    <property type="entry name" value="PTrfase_EIIB_Cys"/>
</dbReference>
<dbReference type="EMBL" id="CP049865">
    <property type="protein sequence ID" value="QIK72670.1"/>
    <property type="molecule type" value="Genomic_DNA"/>
</dbReference>
<dbReference type="GO" id="GO:0016301">
    <property type="term" value="F:kinase activity"/>
    <property type="evidence" value="ECO:0007669"/>
    <property type="project" value="UniProtKB-KW"/>
</dbReference>
<feature type="active site" description="Phosphocysteine intermediate; for EIIB activity" evidence="11">
    <location>
        <position position="457"/>
    </location>
</feature>
<feature type="transmembrane region" description="Helical" evidence="12">
    <location>
        <begin position="12"/>
        <end position="32"/>
    </location>
</feature>
<feature type="transmembrane region" description="Helical" evidence="12">
    <location>
        <begin position="87"/>
        <end position="108"/>
    </location>
</feature>
<evidence type="ECO:0000256" key="9">
    <source>
        <dbReference type="ARBA" id="ARBA00022989"/>
    </source>
</evidence>
<keyword evidence="4" id="KW-0762">Sugar transport</keyword>
<keyword evidence="3" id="KW-1003">Cell membrane</keyword>
<feature type="transmembrane region" description="Helical" evidence="12">
    <location>
        <begin position="313"/>
        <end position="337"/>
    </location>
</feature>
<keyword evidence="7 12" id="KW-0812">Transmembrane</keyword>
<dbReference type="Pfam" id="PF00367">
    <property type="entry name" value="PTS_EIIB"/>
    <property type="match status" value="1"/>
</dbReference>
<feature type="transmembrane region" description="Helical" evidence="12">
    <location>
        <begin position="114"/>
        <end position="132"/>
    </location>
</feature>
<dbReference type="InterPro" id="IPR001996">
    <property type="entry name" value="PTS_IIB_1"/>
</dbReference>
<feature type="transmembrane region" description="Helical" evidence="12">
    <location>
        <begin position="179"/>
        <end position="201"/>
    </location>
</feature>
<evidence type="ECO:0000256" key="7">
    <source>
        <dbReference type="ARBA" id="ARBA00022692"/>
    </source>
</evidence>
<dbReference type="GO" id="GO:0005886">
    <property type="term" value="C:plasma membrane"/>
    <property type="evidence" value="ECO:0007669"/>
    <property type="project" value="UniProtKB-SubCell"/>
</dbReference>
<reference evidence="15 16" key="1">
    <citation type="submission" date="2020-03" db="EMBL/GenBank/DDBJ databases">
        <title>Propioniciclava sp. nov., isolated from Hydrophilus acuminatus.</title>
        <authorList>
            <person name="Hyun D.-W."/>
            <person name="Bae J.-W."/>
        </authorList>
    </citation>
    <scope>NUCLEOTIDE SEQUENCE [LARGE SCALE GENOMIC DNA]</scope>
    <source>
        <strain evidence="15 16">HDW11</strain>
    </source>
</reference>
<dbReference type="GO" id="GO:0008982">
    <property type="term" value="F:protein-N(PI)-phosphohistidine-sugar phosphotransferase activity"/>
    <property type="evidence" value="ECO:0007669"/>
    <property type="project" value="InterPro"/>
</dbReference>
<evidence type="ECO:0000256" key="11">
    <source>
        <dbReference type="PROSITE-ProRule" id="PRU00421"/>
    </source>
</evidence>
<dbReference type="SUPFAM" id="SSF55604">
    <property type="entry name" value="Glucose permease domain IIB"/>
    <property type="match status" value="1"/>
</dbReference>
<keyword evidence="16" id="KW-1185">Reference proteome</keyword>
<dbReference type="KEGG" id="prv:G7070_10810"/>
<dbReference type="PANTHER" id="PTHR30009">
    <property type="entry name" value="CYTOCHROME C-TYPE SYNTHESIS PROTEIN AND PTS TRANSMEMBRANE COMPONENT"/>
    <property type="match status" value="1"/>
</dbReference>
<dbReference type="InterPro" id="IPR013013">
    <property type="entry name" value="PTS_EIIC_1"/>
</dbReference>
<evidence type="ECO:0000256" key="4">
    <source>
        <dbReference type="ARBA" id="ARBA00022597"/>
    </source>
</evidence>
<dbReference type="GO" id="GO:0090563">
    <property type="term" value="F:protein-phosphocysteine-sugar phosphotransferase activity"/>
    <property type="evidence" value="ECO:0007669"/>
    <property type="project" value="TreeGrafter"/>
</dbReference>
<gene>
    <name evidence="15" type="ORF">G7070_10810</name>
</gene>
<keyword evidence="6" id="KW-0598">Phosphotransferase system</keyword>
<evidence type="ECO:0000259" key="13">
    <source>
        <dbReference type="PROSITE" id="PS51098"/>
    </source>
</evidence>
<evidence type="ECO:0000256" key="10">
    <source>
        <dbReference type="ARBA" id="ARBA00023136"/>
    </source>
</evidence>
<dbReference type="PROSITE" id="PS51098">
    <property type="entry name" value="PTS_EIIB_TYPE_1"/>
    <property type="match status" value="1"/>
</dbReference>
<dbReference type="GO" id="GO:0009401">
    <property type="term" value="P:phosphoenolpyruvate-dependent sugar phosphotransferase system"/>
    <property type="evidence" value="ECO:0007669"/>
    <property type="project" value="UniProtKB-KW"/>
</dbReference>
<dbReference type="Gene3D" id="3.30.1360.60">
    <property type="entry name" value="Glucose permease domain IIB"/>
    <property type="match status" value="1"/>
</dbReference>
<keyword evidence="8" id="KW-0418">Kinase</keyword>
<dbReference type="InterPro" id="IPR036878">
    <property type="entry name" value="Glu_permease_IIB"/>
</dbReference>
<dbReference type="NCBIfam" id="TIGR00826">
    <property type="entry name" value="EIIB_glc"/>
    <property type="match status" value="1"/>
</dbReference>
<dbReference type="InterPro" id="IPR050429">
    <property type="entry name" value="PTS_Glucose_EIICBA"/>
</dbReference>
<evidence type="ECO:0000256" key="1">
    <source>
        <dbReference type="ARBA" id="ARBA00004651"/>
    </source>
</evidence>
<keyword evidence="2" id="KW-0813">Transport</keyword>
<feature type="domain" description="PTS EIIB type-1" evidence="13">
    <location>
        <begin position="435"/>
        <end position="514"/>
    </location>
</feature>
<evidence type="ECO:0000256" key="6">
    <source>
        <dbReference type="ARBA" id="ARBA00022683"/>
    </source>
</evidence>
<evidence type="ECO:0000256" key="12">
    <source>
        <dbReference type="SAM" id="Phobius"/>
    </source>
</evidence>
<evidence type="ECO:0000256" key="8">
    <source>
        <dbReference type="ARBA" id="ARBA00022777"/>
    </source>
</evidence>
<feature type="transmembrane region" description="Helical" evidence="12">
    <location>
        <begin position="344"/>
        <end position="363"/>
    </location>
</feature>
<evidence type="ECO:0000256" key="2">
    <source>
        <dbReference type="ARBA" id="ARBA00022448"/>
    </source>
</evidence>
<dbReference type="PROSITE" id="PS51103">
    <property type="entry name" value="PTS_EIIC_TYPE_1"/>
    <property type="match status" value="1"/>
</dbReference>
<evidence type="ECO:0000313" key="15">
    <source>
        <dbReference type="EMBL" id="QIK72670.1"/>
    </source>
</evidence>
<dbReference type="PROSITE" id="PS01035">
    <property type="entry name" value="PTS_EIIB_TYPE_1_CYS"/>
    <property type="match status" value="1"/>
</dbReference>
<keyword evidence="10 12" id="KW-0472">Membrane</keyword>
<evidence type="ECO:0000256" key="3">
    <source>
        <dbReference type="ARBA" id="ARBA00022475"/>
    </source>
</evidence>
<accession>A0A6G7Y7A7</accession>
<comment type="subcellular location">
    <subcellularLocation>
        <location evidence="1">Cell membrane</location>
        <topology evidence="1">Multi-pass membrane protein</topology>
    </subcellularLocation>
</comment>
<protein>
    <submittedName>
        <fullName evidence="15">PTS transporter subunit EIIC</fullName>
    </submittedName>
</protein>